<sequence length="96" mass="10393">MSYPSPGPAPDRGSIQTSAIWLIVVGFLCGGTLPAIFGIIALVQMDTDPYSARRMNKVGWIIFWILLALGILLVLAYFLIFGLVFGMTLIPMMGDG</sequence>
<organism evidence="2 3">
    <name type="scientific">Brachybacterium sacelli</name>
    <dbReference type="NCBI Taxonomy" id="173364"/>
    <lineage>
        <taxon>Bacteria</taxon>
        <taxon>Bacillati</taxon>
        <taxon>Actinomycetota</taxon>
        <taxon>Actinomycetes</taxon>
        <taxon>Micrococcales</taxon>
        <taxon>Dermabacteraceae</taxon>
        <taxon>Brachybacterium</taxon>
    </lineage>
</organism>
<feature type="transmembrane region" description="Helical" evidence="1">
    <location>
        <begin position="20"/>
        <end position="43"/>
    </location>
</feature>
<protein>
    <submittedName>
        <fullName evidence="2">Purine-cytosine permease-like protein</fullName>
    </submittedName>
</protein>
<comment type="caution">
    <text evidence="2">The sequence shown here is derived from an EMBL/GenBank/DDBJ whole genome shotgun (WGS) entry which is preliminary data.</text>
</comment>
<name>A0ABS4X2S3_9MICO</name>
<dbReference type="Proteomes" id="UP001519290">
    <property type="component" value="Unassembled WGS sequence"/>
</dbReference>
<dbReference type="EMBL" id="JAGIOD010000001">
    <property type="protein sequence ID" value="MBP2382740.1"/>
    <property type="molecule type" value="Genomic_DNA"/>
</dbReference>
<keyword evidence="1" id="KW-0812">Transmembrane</keyword>
<feature type="transmembrane region" description="Helical" evidence="1">
    <location>
        <begin position="63"/>
        <end position="90"/>
    </location>
</feature>
<keyword evidence="1" id="KW-1133">Transmembrane helix</keyword>
<keyword evidence="3" id="KW-1185">Reference proteome</keyword>
<accession>A0ABS4X2S3</accession>
<gene>
    <name evidence="2" type="ORF">JOF43_002697</name>
</gene>
<dbReference type="RefSeq" id="WP_209902779.1">
    <property type="nucleotide sequence ID" value="NZ_BAAAJW010000007.1"/>
</dbReference>
<reference evidence="2 3" key="1">
    <citation type="submission" date="2021-03" db="EMBL/GenBank/DDBJ databases">
        <title>Sequencing the genomes of 1000 actinobacteria strains.</title>
        <authorList>
            <person name="Klenk H.-P."/>
        </authorList>
    </citation>
    <scope>NUCLEOTIDE SEQUENCE [LARGE SCALE GENOMIC DNA]</scope>
    <source>
        <strain evidence="2 3">DSM 14566</strain>
    </source>
</reference>
<proteinExistence type="predicted"/>
<evidence type="ECO:0000313" key="2">
    <source>
        <dbReference type="EMBL" id="MBP2382740.1"/>
    </source>
</evidence>
<keyword evidence="1" id="KW-0472">Membrane</keyword>
<evidence type="ECO:0000256" key="1">
    <source>
        <dbReference type="SAM" id="Phobius"/>
    </source>
</evidence>
<evidence type="ECO:0000313" key="3">
    <source>
        <dbReference type="Proteomes" id="UP001519290"/>
    </source>
</evidence>